<dbReference type="RefSeq" id="WP_177213419.1">
    <property type="nucleotide sequence ID" value="NZ_FOOQ01000013.1"/>
</dbReference>
<name>A0A1I2X461_9EURY</name>
<accession>A0A1I2X461</accession>
<organism evidence="1 2">
    <name type="scientific">Halopelagius inordinatus</name>
    <dbReference type="NCBI Taxonomy" id="553467"/>
    <lineage>
        <taxon>Archaea</taxon>
        <taxon>Methanobacteriati</taxon>
        <taxon>Methanobacteriota</taxon>
        <taxon>Stenosarchaea group</taxon>
        <taxon>Halobacteria</taxon>
        <taxon>Halobacteriales</taxon>
        <taxon>Haloferacaceae</taxon>
    </lineage>
</organism>
<proteinExistence type="predicted"/>
<dbReference type="EMBL" id="FOOQ01000013">
    <property type="protein sequence ID" value="SFH07729.1"/>
    <property type="molecule type" value="Genomic_DNA"/>
</dbReference>
<evidence type="ECO:0000313" key="1">
    <source>
        <dbReference type="EMBL" id="SFH07729.1"/>
    </source>
</evidence>
<dbReference type="Proteomes" id="UP000198876">
    <property type="component" value="Unassembled WGS sequence"/>
</dbReference>
<keyword evidence="2" id="KW-1185">Reference proteome</keyword>
<dbReference type="STRING" id="553467.SAMN04488063_0108"/>
<protein>
    <submittedName>
        <fullName evidence="1">Uncharacterized protein</fullName>
    </submittedName>
</protein>
<reference evidence="2" key="1">
    <citation type="submission" date="2016-10" db="EMBL/GenBank/DDBJ databases">
        <authorList>
            <person name="Varghese N."/>
            <person name="Submissions S."/>
        </authorList>
    </citation>
    <scope>NUCLEOTIDE SEQUENCE [LARGE SCALE GENOMIC DNA]</scope>
    <source>
        <strain evidence="2">CGMCC 1.7739</strain>
    </source>
</reference>
<sequence length="50" mass="5613">MNPWFLKVYRDDGVQELHDYCLDDAAALAKGLLEDDDVDAVEVARVFAAE</sequence>
<evidence type="ECO:0000313" key="2">
    <source>
        <dbReference type="Proteomes" id="UP000198876"/>
    </source>
</evidence>
<gene>
    <name evidence="1" type="ORF">SAMN04488063_0108</name>
</gene>
<dbReference type="AlphaFoldDB" id="A0A1I2X461"/>